<dbReference type="PROSITE" id="PS50043">
    <property type="entry name" value="HTH_LUXR_2"/>
    <property type="match status" value="1"/>
</dbReference>
<proteinExistence type="predicted"/>
<dbReference type="SUPFAM" id="SSF52540">
    <property type="entry name" value="P-loop containing nucleoside triphosphate hydrolases"/>
    <property type="match status" value="1"/>
</dbReference>
<dbReference type="InterPro" id="IPR016032">
    <property type="entry name" value="Sig_transdc_resp-reg_C-effctor"/>
</dbReference>
<dbReference type="PANTHER" id="PTHR16305">
    <property type="entry name" value="TESTICULAR SOLUBLE ADENYLYL CYCLASE"/>
    <property type="match status" value="1"/>
</dbReference>
<organism evidence="4 5">
    <name type="scientific">Glycomyces luteolus</name>
    <dbReference type="NCBI Taxonomy" id="2670330"/>
    <lineage>
        <taxon>Bacteria</taxon>
        <taxon>Bacillati</taxon>
        <taxon>Actinomycetota</taxon>
        <taxon>Actinomycetes</taxon>
        <taxon>Glycomycetales</taxon>
        <taxon>Glycomycetaceae</taxon>
        <taxon>Glycomyces</taxon>
    </lineage>
</organism>
<dbReference type="RefSeq" id="WP_270112391.1">
    <property type="nucleotide sequence ID" value="NZ_JAPZVP010000022.1"/>
</dbReference>
<dbReference type="InterPro" id="IPR027417">
    <property type="entry name" value="P-loop_NTPase"/>
</dbReference>
<protein>
    <submittedName>
        <fullName evidence="4">AAA family ATPase</fullName>
    </submittedName>
</protein>
<dbReference type="GO" id="GO:0004016">
    <property type="term" value="F:adenylate cyclase activity"/>
    <property type="evidence" value="ECO:0007669"/>
    <property type="project" value="TreeGrafter"/>
</dbReference>
<dbReference type="AlphaFoldDB" id="A0A9X3STK4"/>
<keyword evidence="1" id="KW-0547">Nucleotide-binding</keyword>
<dbReference type="PROSITE" id="PS00622">
    <property type="entry name" value="HTH_LUXR_1"/>
    <property type="match status" value="1"/>
</dbReference>
<keyword evidence="2" id="KW-0067">ATP-binding</keyword>
<dbReference type="Gene3D" id="1.10.10.10">
    <property type="entry name" value="Winged helix-like DNA-binding domain superfamily/Winged helix DNA-binding domain"/>
    <property type="match status" value="1"/>
</dbReference>
<dbReference type="GO" id="GO:0005524">
    <property type="term" value="F:ATP binding"/>
    <property type="evidence" value="ECO:0007669"/>
    <property type="project" value="UniProtKB-KW"/>
</dbReference>
<accession>A0A9X3STK4</accession>
<dbReference type="InterPro" id="IPR041664">
    <property type="entry name" value="AAA_16"/>
</dbReference>
<evidence type="ECO:0000313" key="4">
    <source>
        <dbReference type="EMBL" id="MDA1362324.1"/>
    </source>
</evidence>
<name>A0A9X3STK4_9ACTN</name>
<dbReference type="SUPFAM" id="SSF46894">
    <property type="entry name" value="C-terminal effector domain of the bipartite response regulators"/>
    <property type="match status" value="1"/>
</dbReference>
<dbReference type="GO" id="GO:0006355">
    <property type="term" value="P:regulation of DNA-templated transcription"/>
    <property type="evidence" value="ECO:0007669"/>
    <property type="project" value="InterPro"/>
</dbReference>
<dbReference type="Pfam" id="PF00196">
    <property type="entry name" value="GerE"/>
    <property type="match status" value="1"/>
</dbReference>
<dbReference type="Proteomes" id="UP001146067">
    <property type="component" value="Unassembled WGS sequence"/>
</dbReference>
<sequence length="1047" mass="112597">MPRLGSDLPLFARDAELATLRETLDAARGGRPATVLVSGDAGVGKTRLLHEFNDNAGDGVLTVTGHCLDTADSALPYLPFAEIVGALARDNPDLAANHPGLSPLLPGHPTPAEGDLGRLGLFEAFHAALADLSAAQPLVLTLEDLHWADRSSRDLLAFLTSRLTGQRVLILGTYRADAVHRAHPLRPLLAELVRLPAVQRLHLDPFDAQHAADFVRELNTGLDEATVAKIAAASEGNAFLAEELAAAETHTVTFELAEVLLARLERLPESAKQVVQLASVMGRRFTYQRLNAAAWSMLDENGLRHERELDQALRAAISHGIIVQKSADTYAFRHALLGEAVYTDLLPGERIRYHQKIAESLADDNGKGAEAELAHHAHESGDLPCALSASVRAADEAVELAAPAEALLHLERALTLFGKVPAEKRPDGLTELRLTVRAASNAEASGEIKRAQSYSAAAVRLADASGDRLQGAYTRRKYAKHLLSIEGGEQEAHRVAWEAWQLVKDDEPHTIKAWAQAVVARTIYHSRKYDEAAEWCARAIATADAVAAAGTADEHDGHLAAKADAILTHSIGAFRRGGQTLEETVTRNDEARALVRGKGWHEVELRAHFNNGLVMVEAARIAEALTHFNRGMDLARSTGDKWSGYGLETAVRQVISNYMIGRWDEVDANGEMASSVLPGVVLTRLAAAVLLVDVARGRFDAADRRLDYLADRWQLDGQVLALASLCGVELDRWRGRPEDALRRAERATERMTRMRGYYLAGVSVCAAGVGAAADLAQRLRREGDATGAKDAVSAGERLAERARFFNEHGRPLSGTLGPEGIAWIAQLDAEESRFNSDGDPDLWRTAAAAFDYRNAGTGSVAVPLERPSSALDFGVNLDEQARLELALRDPVASEALALFEAGADGAALEDRTWAEPYRQALALWRLAEALLAAPGAESRTEAVAVLTEAKATALRLGATPLAQELCALAERAGLDAAVPTTSPLTPRELAVLRQVARGLTNKQIGAELYISEKTVSVHLSRAMAKLGVAGRAAAVNTAHLRGYLTEA</sequence>
<evidence type="ECO:0000256" key="1">
    <source>
        <dbReference type="ARBA" id="ARBA00022741"/>
    </source>
</evidence>
<evidence type="ECO:0000259" key="3">
    <source>
        <dbReference type="PROSITE" id="PS50043"/>
    </source>
</evidence>
<evidence type="ECO:0000313" key="5">
    <source>
        <dbReference type="Proteomes" id="UP001146067"/>
    </source>
</evidence>
<dbReference type="PANTHER" id="PTHR16305:SF35">
    <property type="entry name" value="TRANSCRIPTIONAL ACTIVATOR DOMAIN"/>
    <property type="match status" value="1"/>
</dbReference>
<evidence type="ECO:0000256" key="2">
    <source>
        <dbReference type="ARBA" id="ARBA00022840"/>
    </source>
</evidence>
<reference evidence="4" key="1">
    <citation type="submission" date="2022-12" db="EMBL/GenBank/DDBJ databases">
        <title>Gycomyces niveus sp.nov.,a novel actinomycete isolated from soil in Shouguan.</title>
        <authorList>
            <person name="Yang X."/>
        </authorList>
    </citation>
    <scope>NUCLEOTIDE SEQUENCE</scope>
    <source>
        <strain evidence="4">NEAU-A15</strain>
    </source>
</reference>
<gene>
    <name evidence="4" type="ORF">O1R50_22055</name>
</gene>
<dbReference type="GO" id="GO:0005737">
    <property type="term" value="C:cytoplasm"/>
    <property type="evidence" value="ECO:0007669"/>
    <property type="project" value="TreeGrafter"/>
</dbReference>
<keyword evidence="5" id="KW-1185">Reference proteome</keyword>
<feature type="domain" description="HTH luxR-type" evidence="3">
    <location>
        <begin position="977"/>
        <end position="1042"/>
    </location>
</feature>
<dbReference type="InterPro" id="IPR000792">
    <property type="entry name" value="Tscrpt_reg_LuxR_C"/>
</dbReference>
<dbReference type="PRINTS" id="PR00038">
    <property type="entry name" value="HTHLUXR"/>
</dbReference>
<dbReference type="CDD" id="cd06170">
    <property type="entry name" value="LuxR_C_like"/>
    <property type="match status" value="1"/>
</dbReference>
<dbReference type="GO" id="GO:0003677">
    <property type="term" value="F:DNA binding"/>
    <property type="evidence" value="ECO:0007669"/>
    <property type="project" value="InterPro"/>
</dbReference>
<dbReference type="SMART" id="SM00421">
    <property type="entry name" value="HTH_LUXR"/>
    <property type="match status" value="1"/>
</dbReference>
<comment type="caution">
    <text evidence="4">The sequence shown here is derived from an EMBL/GenBank/DDBJ whole genome shotgun (WGS) entry which is preliminary data.</text>
</comment>
<dbReference type="InterPro" id="IPR036388">
    <property type="entry name" value="WH-like_DNA-bd_sf"/>
</dbReference>
<dbReference type="Pfam" id="PF13191">
    <property type="entry name" value="AAA_16"/>
    <property type="match status" value="1"/>
</dbReference>
<dbReference type="EMBL" id="JAPZVP010000022">
    <property type="protein sequence ID" value="MDA1362324.1"/>
    <property type="molecule type" value="Genomic_DNA"/>
</dbReference>